<name>A0A420VW31_9SPHI</name>
<evidence type="ECO:0000313" key="2">
    <source>
        <dbReference type="Proteomes" id="UP000282423"/>
    </source>
</evidence>
<dbReference type="AlphaFoldDB" id="A0A420VW31"/>
<dbReference type="OrthoDB" id="708432at2"/>
<dbReference type="EMBL" id="RBWS01000011">
    <property type="protein sequence ID" value="RKO70598.1"/>
    <property type="molecule type" value="Genomic_DNA"/>
</dbReference>
<proteinExistence type="predicted"/>
<gene>
    <name evidence="1" type="ORF">D7322_15075</name>
</gene>
<protein>
    <submittedName>
        <fullName evidence="1">Uncharacterized protein</fullName>
    </submittedName>
</protein>
<dbReference type="Proteomes" id="UP000282423">
    <property type="component" value="Unassembled WGS sequence"/>
</dbReference>
<keyword evidence="2" id="KW-1185">Reference proteome</keyword>
<organism evidence="1 2">
    <name type="scientific">Sphingobacterium puteale</name>
    <dbReference type="NCBI Taxonomy" id="2420510"/>
    <lineage>
        <taxon>Bacteria</taxon>
        <taxon>Pseudomonadati</taxon>
        <taxon>Bacteroidota</taxon>
        <taxon>Sphingobacteriia</taxon>
        <taxon>Sphingobacteriales</taxon>
        <taxon>Sphingobacteriaceae</taxon>
        <taxon>Sphingobacterium</taxon>
    </lineage>
</organism>
<evidence type="ECO:0000313" key="1">
    <source>
        <dbReference type="EMBL" id="RKO70598.1"/>
    </source>
</evidence>
<accession>A0A420VW31</accession>
<dbReference type="RefSeq" id="WP_121125120.1">
    <property type="nucleotide sequence ID" value="NZ_RBWS01000011.1"/>
</dbReference>
<comment type="caution">
    <text evidence="1">The sequence shown here is derived from an EMBL/GenBank/DDBJ whole genome shotgun (WGS) entry which is preliminary data.</text>
</comment>
<sequence>MNQKYSNVLALELAIYQVHDQDYDPTDKITDFWKKYDIRTIQNTISLLLKRSADRWPHENLIELCQKQVFGFDLLAVLIAYFHVHKDYVDMSKLDFSDAETTGFSLDELEITKRIHEFFGRIID</sequence>
<reference evidence="1 2" key="1">
    <citation type="submission" date="2018-10" db="EMBL/GenBank/DDBJ databases">
        <title>Sphingobacterium sp. M05W1-28.</title>
        <authorList>
            <person name="Cai H."/>
        </authorList>
    </citation>
    <scope>NUCLEOTIDE SEQUENCE [LARGE SCALE GENOMIC DNA]</scope>
    <source>
        <strain evidence="1 2">M05W1-28</strain>
    </source>
</reference>